<evidence type="ECO:0000259" key="2">
    <source>
        <dbReference type="Pfam" id="PF05419"/>
    </source>
</evidence>
<protein>
    <recommendedName>
        <fullName evidence="2">GUN4-like domain-containing protein</fullName>
    </recommendedName>
</protein>
<dbReference type="PANTHER" id="PTHR34800">
    <property type="entry name" value="TETRAPYRROLE-BINDING PROTEIN, CHLOROPLASTIC"/>
    <property type="match status" value="1"/>
</dbReference>
<dbReference type="AlphaFoldDB" id="A0AAW1PFQ5"/>
<dbReference type="InterPro" id="IPR037215">
    <property type="entry name" value="GUN4-like_sf"/>
</dbReference>
<dbReference type="Proteomes" id="UP001489004">
    <property type="component" value="Unassembled WGS sequence"/>
</dbReference>
<comment type="caution">
    <text evidence="3">The sequence shown here is derived from an EMBL/GenBank/DDBJ whole genome shotgun (WGS) entry which is preliminary data.</text>
</comment>
<dbReference type="EMBL" id="JALJOR010000013">
    <property type="protein sequence ID" value="KAK9806963.1"/>
    <property type="molecule type" value="Genomic_DNA"/>
</dbReference>
<evidence type="ECO:0000313" key="3">
    <source>
        <dbReference type="EMBL" id="KAK9806963.1"/>
    </source>
</evidence>
<evidence type="ECO:0000256" key="1">
    <source>
        <dbReference type="SAM" id="MobiDB-lite"/>
    </source>
</evidence>
<feature type="domain" description="GUN4-like" evidence="2">
    <location>
        <begin position="28"/>
        <end position="169"/>
    </location>
</feature>
<evidence type="ECO:0000313" key="4">
    <source>
        <dbReference type="Proteomes" id="UP001489004"/>
    </source>
</evidence>
<feature type="region of interest" description="Disordered" evidence="1">
    <location>
        <begin position="1"/>
        <end position="24"/>
    </location>
</feature>
<dbReference type="SUPFAM" id="SSF140869">
    <property type="entry name" value="GUN4-like"/>
    <property type="match status" value="1"/>
</dbReference>
<dbReference type="Pfam" id="PF05419">
    <property type="entry name" value="GUN4"/>
    <property type="match status" value="1"/>
</dbReference>
<dbReference type="GO" id="GO:0010019">
    <property type="term" value="P:chloroplast-nucleus signaling pathway"/>
    <property type="evidence" value="ECO:0007669"/>
    <property type="project" value="TreeGrafter"/>
</dbReference>
<proteinExistence type="predicted"/>
<name>A0AAW1PFQ5_9CHLO</name>
<organism evidence="3 4">
    <name type="scientific">[Myrmecia] bisecta</name>
    <dbReference type="NCBI Taxonomy" id="41462"/>
    <lineage>
        <taxon>Eukaryota</taxon>
        <taxon>Viridiplantae</taxon>
        <taxon>Chlorophyta</taxon>
        <taxon>core chlorophytes</taxon>
        <taxon>Trebouxiophyceae</taxon>
        <taxon>Trebouxiales</taxon>
        <taxon>Trebouxiaceae</taxon>
        <taxon>Myrmecia</taxon>
    </lineage>
</organism>
<dbReference type="InterPro" id="IPR008629">
    <property type="entry name" value="GUN4-like"/>
</dbReference>
<dbReference type="Gene3D" id="1.10.10.1770">
    <property type="entry name" value="Gun4-like"/>
    <property type="match status" value="1"/>
</dbReference>
<reference evidence="3 4" key="1">
    <citation type="journal article" date="2024" name="Nat. Commun.">
        <title>Phylogenomics reveals the evolutionary origins of lichenization in chlorophyte algae.</title>
        <authorList>
            <person name="Puginier C."/>
            <person name="Libourel C."/>
            <person name="Otte J."/>
            <person name="Skaloud P."/>
            <person name="Haon M."/>
            <person name="Grisel S."/>
            <person name="Petersen M."/>
            <person name="Berrin J.G."/>
            <person name="Delaux P.M."/>
            <person name="Dal Grande F."/>
            <person name="Keller J."/>
        </authorList>
    </citation>
    <scope>NUCLEOTIDE SEQUENCE [LARGE SCALE GENOMIC DNA]</scope>
    <source>
        <strain evidence="3 4">SAG 2043</strain>
    </source>
</reference>
<gene>
    <name evidence="3" type="ORF">WJX72_008753</name>
</gene>
<dbReference type="PANTHER" id="PTHR34800:SF1">
    <property type="entry name" value="TETRAPYRROLE-BINDING PROTEIN, CHLOROPLASTIC"/>
    <property type="match status" value="1"/>
</dbReference>
<accession>A0AAW1PFQ5</accession>
<dbReference type="CDD" id="cd16383">
    <property type="entry name" value="GUN4"/>
    <property type="match status" value="1"/>
</dbReference>
<feature type="compositionally biased region" description="Polar residues" evidence="1">
    <location>
        <begin position="7"/>
        <end position="21"/>
    </location>
</feature>
<dbReference type="Gene3D" id="1.25.40.620">
    <property type="match status" value="1"/>
</dbReference>
<dbReference type="GO" id="GO:0009507">
    <property type="term" value="C:chloroplast"/>
    <property type="evidence" value="ECO:0007669"/>
    <property type="project" value="TreeGrafter"/>
</dbReference>
<dbReference type="GO" id="GO:0046906">
    <property type="term" value="F:tetrapyrrole binding"/>
    <property type="evidence" value="ECO:0007669"/>
    <property type="project" value="TreeGrafter"/>
</dbReference>
<keyword evidence="4" id="KW-1185">Reference proteome</keyword>
<sequence>MFEASVNRGSKSSSKPATTNIDDVPLESEANIDYEPLREALRAGEFQKADDETRALLIKLAGPEAVKRNWVYFSEVQFISAKDLRTIDALWRAASNGKFGFSVQKEVLLQNSSLWTRFFKAIDWVQGENSNYRKWPMEFNYSLDAVKGHLPLTNCLRGTQLFKAILDHPAFADSKKMSIDGSSTNGSTPSWLK</sequence>